<name>A0A2A5CA53_9GAMM</name>
<proteinExistence type="predicted"/>
<evidence type="ECO:0000313" key="3">
    <source>
        <dbReference type="EMBL" id="PCJ40246.1"/>
    </source>
</evidence>
<feature type="compositionally biased region" description="Basic and acidic residues" evidence="1">
    <location>
        <begin position="109"/>
        <end position="120"/>
    </location>
</feature>
<accession>A0A2A5CA53</accession>
<feature type="signal peptide" evidence="2">
    <location>
        <begin position="1"/>
        <end position="26"/>
    </location>
</feature>
<protein>
    <recommendedName>
        <fullName evidence="5">Zinc resistance-associated protein</fullName>
    </recommendedName>
</protein>
<feature type="chain" id="PRO_5012088341" description="Zinc resistance-associated protein" evidence="2">
    <location>
        <begin position="27"/>
        <end position="138"/>
    </location>
</feature>
<evidence type="ECO:0008006" key="5">
    <source>
        <dbReference type="Google" id="ProtNLM"/>
    </source>
</evidence>
<dbReference type="EMBL" id="NVWI01000010">
    <property type="protein sequence ID" value="PCJ40246.1"/>
    <property type="molecule type" value="Genomic_DNA"/>
</dbReference>
<keyword evidence="2" id="KW-0732">Signal</keyword>
<evidence type="ECO:0000256" key="1">
    <source>
        <dbReference type="SAM" id="MobiDB-lite"/>
    </source>
</evidence>
<feature type="compositionally biased region" description="Basic and acidic residues" evidence="1">
    <location>
        <begin position="128"/>
        <end position="138"/>
    </location>
</feature>
<comment type="caution">
    <text evidence="3">The sequence shown here is derived from an EMBL/GenBank/DDBJ whole genome shotgun (WGS) entry which is preliminary data.</text>
</comment>
<gene>
    <name evidence="3" type="ORF">COA71_12115</name>
</gene>
<organism evidence="3 4">
    <name type="scientific">SAR86 cluster bacterium</name>
    <dbReference type="NCBI Taxonomy" id="2030880"/>
    <lineage>
        <taxon>Bacteria</taxon>
        <taxon>Pseudomonadati</taxon>
        <taxon>Pseudomonadota</taxon>
        <taxon>Gammaproteobacteria</taxon>
        <taxon>SAR86 cluster</taxon>
    </lineage>
</organism>
<dbReference type="Proteomes" id="UP000228987">
    <property type="component" value="Unassembled WGS sequence"/>
</dbReference>
<evidence type="ECO:0000256" key="2">
    <source>
        <dbReference type="SAM" id="SignalP"/>
    </source>
</evidence>
<sequence length="138" mass="15782">MNKYKIFLGSAFLLTATVFGVNGVLAQDSEAADSERRAAFEERMQERRVEAEARREERWAEFSEENPELATEIGALRAERAAEREQAQAEFAEQYPNIAAALEDGRVNRAMLTDRPERGRGLNRHRRGPEQDGFRGRR</sequence>
<dbReference type="AlphaFoldDB" id="A0A2A5CA53"/>
<reference evidence="4" key="1">
    <citation type="submission" date="2017-08" db="EMBL/GenBank/DDBJ databases">
        <title>A dynamic microbial community with high functional redundancy inhabits the cold, oxic subseafloor aquifer.</title>
        <authorList>
            <person name="Tully B.J."/>
            <person name="Wheat C.G."/>
            <person name="Glazer B.T."/>
            <person name="Huber J.A."/>
        </authorList>
    </citation>
    <scope>NUCLEOTIDE SEQUENCE [LARGE SCALE GENOMIC DNA]</scope>
</reference>
<evidence type="ECO:0000313" key="4">
    <source>
        <dbReference type="Proteomes" id="UP000228987"/>
    </source>
</evidence>
<feature type="region of interest" description="Disordered" evidence="1">
    <location>
        <begin position="109"/>
        <end position="138"/>
    </location>
</feature>